<keyword evidence="4" id="KW-0812">Transmembrane</keyword>
<comment type="caution">
    <text evidence="5">The sequence shown here is derived from an EMBL/GenBank/DDBJ whole genome shotgun (WGS) entry which is preliminary data.</text>
</comment>
<evidence type="ECO:0000256" key="2">
    <source>
        <dbReference type="ARBA" id="ARBA00023043"/>
    </source>
</evidence>
<sequence>MKKILLVLLSGFIIMSLMFIIIYENNRKTSYKINSQTSAVINQEKIFTSIQENDLESVKILIQNGIKINYRDNGGETALEHAVKIDNKDIVKYLISKGADLNTMDDHKSTPLSVIRSEGMMNLLLSKGANANTMVYAGDGEIDETAIEVAKYIVAILPN</sequence>
<protein>
    <submittedName>
        <fullName evidence="5">Ankyrin repeat domain-containing protein</fullName>
    </submittedName>
</protein>
<dbReference type="RefSeq" id="WP_216147703.1">
    <property type="nucleotide sequence ID" value="NZ_JAHLDV010000012.1"/>
</dbReference>
<keyword evidence="6" id="KW-1185">Reference proteome</keyword>
<feature type="repeat" description="ANK" evidence="3">
    <location>
        <begin position="74"/>
        <end position="106"/>
    </location>
</feature>
<reference evidence="5 6" key="1">
    <citation type="submission" date="2021-06" db="EMBL/GenBank/DDBJ databases">
        <title>Clostridia strains as spoilage organisms.</title>
        <authorList>
            <person name="Wambui J."/>
            <person name="Stephan R."/>
            <person name="Stevens M.J.A."/>
        </authorList>
    </citation>
    <scope>NUCLEOTIDE SEQUENCE [LARGE SCALE GENOMIC DNA]</scope>
    <source>
        <strain evidence="5 6">DSM 14204</strain>
    </source>
</reference>
<dbReference type="PANTHER" id="PTHR24171">
    <property type="entry name" value="ANKYRIN REPEAT DOMAIN-CONTAINING PROTEIN 39-RELATED"/>
    <property type="match status" value="1"/>
</dbReference>
<dbReference type="Proteomes" id="UP000776252">
    <property type="component" value="Unassembled WGS sequence"/>
</dbReference>
<name>A0ABS6BS00_9CLOT</name>
<gene>
    <name evidence="5" type="ORF">KPL37_08085</name>
</gene>
<evidence type="ECO:0000256" key="4">
    <source>
        <dbReference type="SAM" id="Phobius"/>
    </source>
</evidence>
<evidence type="ECO:0000313" key="5">
    <source>
        <dbReference type="EMBL" id="MBU3159707.1"/>
    </source>
</evidence>
<dbReference type="EMBL" id="JAHLDV010000012">
    <property type="protein sequence ID" value="MBU3159707.1"/>
    <property type="molecule type" value="Genomic_DNA"/>
</dbReference>
<keyword evidence="4" id="KW-0472">Membrane</keyword>
<accession>A0ABS6BS00</accession>
<dbReference type="Pfam" id="PF12796">
    <property type="entry name" value="Ank_2"/>
    <property type="match status" value="1"/>
</dbReference>
<keyword evidence="1" id="KW-0677">Repeat</keyword>
<dbReference type="PROSITE" id="PS50088">
    <property type="entry name" value="ANK_REPEAT"/>
    <property type="match status" value="1"/>
</dbReference>
<evidence type="ECO:0000256" key="1">
    <source>
        <dbReference type="ARBA" id="ARBA00022737"/>
    </source>
</evidence>
<dbReference type="PROSITE" id="PS50297">
    <property type="entry name" value="ANK_REP_REGION"/>
    <property type="match status" value="1"/>
</dbReference>
<evidence type="ECO:0000256" key="3">
    <source>
        <dbReference type="PROSITE-ProRule" id="PRU00023"/>
    </source>
</evidence>
<proteinExistence type="predicted"/>
<dbReference type="SMART" id="SM00248">
    <property type="entry name" value="ANK"/>
    <property type="match status" value="2"/>
</dbReference>
<keyword evidence="4" id="KW-1133">Transmembrane helix</keyword>
<feature type="transmembrane region" description="Helical" evidence="4">
    <location>
        <begin position="6"/>
        <end position="23"/>
    </location>
</feature>
<organism evidence="5 6">
    <name type="scientific">Clostridium frigoris</name>
    <dbReference type="NCBI Taxonomy" id="205327"/>
    <lineage>
        <taxon>Bacteria</taxon>
        <taxon>Bacillati</taxon>
        <taxon>Bacillota</taxon>
        <taxon>Clostridia</taxon>
        <taxon>Eubacteriales</taxon>
        <taxon>Clostridiaceae</taxon>
        <taxon>Clostridium</taxon>
    </lineage>
</organism>
<keyword evidence="2 3" id="KW-0040">ANK repeat</keyword>
<dbReference type="InterPro" id="IPR002110">
    <property type="entry name" value="Ankyrin_rpt"/>
</dbReference>
<evidence type="ECO:0000313" key="6">
    <source>
        <dbReference type="Proteomes" id="UP000776252"/>
    </source>
</evidence>